<dbReference type="PANTHER" id="PTHR32086">
    <property type="entry name" value="FANCONI ANEMIA GROUP D2 PROTEIN"/>
    <property type="match status" value="1"/>
</dbReference>
<dbReference type="GO" id="GO:0005634">
    <property type="term" value="C:nucleus"/>
    <property type="evidence" value="ECO:0007669"/>
    <property type="project" value="UniProtKB-SubCell"/>
</dbReference>
<evidence type="ECO:0000256" key="5">
    <source>
        <dbReference type="ARBA" id="ARBA00093456"/>
    </source>
</evidence>
<dbReference type="GO" id="GO:0070182">
    <property type="term" value="F:DNA polymerase binding"/>
    <property type="evidence" value="ECO:0007669"/>
    <property type="project" value="TreeGrafter"/>
</dbReference>
<evidence type="ECO:0000256" key="2">
    <source>
        <dbReference type="ARBA" id="ARBA00022499"/>
    </source>
</evidence>
<evidence type="ECO:0000256" key="1">
    <source>
        <dbReference type="ARBA" id="ARBA00004123"/>
    </source>
</evidence>
<dbReference type="InParanoid" id="D8MAW6"/>
<name>D8MAW6_BLAHO</name>
<protein>
    <submittedName>
        <fullName evidence="6">Uncharacterized protein</fullName>
    </submittedName>
</protein>
<evidence type="ECO:0000313" key="6">
    <source>
        <dbReference type="EMBL" id="CBK25205.2"/>
    </source>
</evidence>
<evidence type="ECO:0000313" key="7">
    <source>
        <dbReference type="Proteomes" id="UP000008312"/>
    </source>
</evidence>
<comment type="similarity">
    <text evidence="5">Belongs to the Fanconi anemia protein FANCD2 family.</text>
</comment>
<dbReference type="PANTHER" id="PTHR32086:SF0">
    <property type="entry name" value="FANCONI ANEMIA GROUP D2 PROTEIN"/>
    <property type="match status" value="1"/>
</dbReference>
<reference evidence="6" key="1">
    <citation type="submission" date="2010-02" db="EMBL/GenBank/DDBJ databases">
        <title>Sequencing and annotation of the Blastocystis hominis genome.</title>
        <authorList>
            <person name="Wincker P."/>
        </authorList>
    </citation>
    <scope>NUCLEOTIDE SEQUENCE</scope>
    <source>
        <strain evidence="6">Singapore isolate B</strain>
    </source>
</reference>
<dbReference type="RefSeq" id="XP_012899253.1">
    <property type="nucleotide sequence ID" value="XM_013043799.1"/>
</dbReference>
<dbReference type="GO" id="GO:1990918">
    <property type="term" value="P:double-strand break repair involved in meiotic recombination"/>
    <property type="evidence" value="ECO:0007669"/>
    <property type="project" value="TreeGrafter"/>
</dbReference>
<comment type="subcellular location">
    <subcellularLocation>
        <location evidence="1">Nucleus</location>
    </subcellularLocation>
</comment>
<keyword evidence="3" id="KW-0832">Ubl conjugation</keyword>
<dbReference type="AlphaFoldDB" id="D8MAW6"/>
<keyword evidence="7" id="KW-1185">Reference proteome</keyword>
<evidence type="ECO:0000256" key="4">
    <source>
        <dbReference type="ARBA" id="ARBA00023242"/>
    </source>
</evidence>
<keyword evidence="2" id="KW-1017">Isopeptide bond</keyword>
<sequence length="207" mass="22489">MAGGGGSESPAVTVSLHVLETLAASPAPNDLSRFSLFIRGLLDFADRLSVAQADSLLGVLCRLASESRESGNSFDELFILVRKYLQMSDAGHKKMGVLGCCAVLRFSRGDPESAKNLFAFAGKATRNFPEIRLFFYERLTAGIEAGQIRGEVLEFVRDSTTNWFDAHYLEDFPIPAGSRLLQNVEALHPAGLMNLDGEVGSDSRGSW</sequence>
<organism evidence="6">
    <name type="scientific">Blastocystis hominis</name>
    <dbReference type="NCBI Taxonomy" id="12968"/>
    <lineage>
        <taxon>Eukaryota</taxon>
        <taxon>Sar</taxon>
        <taxon>Stramenopiles</taxon>
        <taxon>Bigyra</taxon>
        <taxon>Opalozoa</taxon>
        <taxon>Opalinata</taxon>
        <taxon>Blastocystidae</taxon>
        <taxon>Blastocystis</taxon>
    </lineage>
</organism>
<keyword evidence="4" id="KW-0539">Nucleus</keyword>
<dbReference type="GO" id="GO:0000793">
    <property type="term" value="C:condensed chromosome"/>
    <property type="evidence" value="ECO:0007669"/>
    <property type="project" value="TreeGrafter"/>
</dbReference>
<dbReference type="GO" id="GO:0007129">
    <property type="term" value="P:homologous chromosome pairing at meiosis"/>
    <property type="evidence" value="ECO:0007669"/>
    <property type="project" value="TreeGrafter"/>
</dbReference>
<dbReference type="GO" id="GO:0036297">
    <property type="term" value="P:interstrand cross-link repair"/>
    <property type="evidence" value="ECO:0007669"/>
    <property type="project" value="TreeGrafter"/>
</dbReference>
<dbReference type="GeneID" id="24923012"/>
<evidence type="ECO:0000256" key="3">
    <source>
        <dbReference type="ARBA" id="ARBA00022843"/>
    </source>
</evidence>
<proteinExistence type="inferred from homology"/>
<dbReference type="GO" id="GO:0031573">
    <property type="term" value="P:mitotic intra-S DNA damage checkpoint signaling"/>
    <property type="evidence" value="ECO:0007669"/>
    <property type="project" value="TreeGrafter"/>
</dbReference>
<dbReference type="InterPro" id="IPR029448">
    <property type="entry name" value="FANCD2"/>
</dbReference>
<gene>
    <name evidence="6" type="ORF">GSBLH_T00006888001</name>
</gene>
<dbReference type="Proteomes" id="UP000008312">
    <property type="component" value="Unassembled WGS sequence"/>
</dbReference>
<accession>D8MAW6</accession>
<dbReference type="Pfam" id="PF14631">
    <property type="entry name" value="FancD2"/>
    <property type="match status" value="1"/>
</dbReference>
<dbReference type="OrthoDB" id="27031at2759"/>
<dbReference type="EMBL" id="FN668690">
    <property type="protein sequence ID" value="CBK25205.2"/>
    <property type="molecule type" value="Genomic_DNA"/>
</dbReference>